<feature type="transmembrane region" description="Helical" evidence="6">
    <location>
        <begin position="131"/>
        <end position="149"/>
    </location>
</feature>
<evidence type="ECO:0000256" key="2">
    <source>
        <dbReference type="ARBA" id="ARBA00007511"/>
    </source>
</evidence>
<sequence length="220" mass="24455">MEQDLLMPLLMIIGIDMILGGDNAIVIAMASRNLPPEQRQTAIITGTCIAILMRIILTTTAVYLLTVPYLQLFGGIFLLYLGYQLLIEKKDSQHVKSGTSLWKAIKIIVIADLFMSLDNVIAVAGASHGRMWLVVFGLMISVPIIIWGSRLIQVAMRKFPLLIYVGSGLLAYTGGEMIVREQELSYFMAKHSTIEMALPILTVIFVILSSIYYEQLSNKT</sequence>
<dbReference type="EMBL" id="JAQKAB010000003">
    <property type="protein sequence ID" value="MDA7026103.1"/>
    <property type="molecule type" value="Genomic_DNA"/>
</dbReference>
<dbReference type="Proteomes" id="UP001211894">
    <property type="component" value="Unassembled WGS sequence"/>
</dbReference>
<comment type="similarity">
    <text evidence="2">Belongs to the TerC family.</text>
</comment>
<feature type="transmembrane region" description="Helical" evidence="6">
    <location>
        <begin position="161"/>
        <end position="179"/>
    </location>
</feature>
<dbReference type="Pfam" id="PF03741">
    <property type="entry name" value="TerC"/>
    <property type="match status" value="1"/>
</dbReference>
<feature type="transmembrane region" description="Helical" evidence="6">
    <location>
        <begin position="42"/>
        <end position="63"/>
    </location>
</feature>
<keyword evidence="3 6" id="KW-0812">Transmembrane</keyword>
<comment type="caution">
    <text evidence="7">The sequence shown here is derived from an EMBL/GenBank/DDBJ whole genome shotgun (WGS) entry which is preliminary data.</text>
</comment>
<keyword evidence="8" id="KW-1185">Reference proteome</keyword>
<evidence type="ECO:0000256" key="4">
    <source>
        <dbReference type="ARBA" id="ARBA00022989"/>
    </source>
</evidence>
<dbReference type="NCBIfam" id="TIGR03717">
    <property type="entry name" value="R_switched_YjbE"/>
    <property type="match status" value="1"/>
</dbReference>
<dbReference type="PANTHER" id="PTHR30238">
    <property type="entry name" value="MEMBRANE BOUND PREDICTED REDOX MODULATOR"/>
    <property type="match status" value="1"/>
</dbReference>
<accession>A0ABT4X1E6</accession>
<organism evidence="7 8">
    <name type="scientific">Bacillus changyiensis</name>
    <dbReference type="NCBI Taxonomy" id="3004103"/>
    <lineage>
        <taxon>Bacteria</taxon>
        <taxon>Bacillati</taxon>
        <taxon>Bacillota</taxon>
        <taxon>Bacilli</taxon>
        <taxon>Bacillales</taxon>
        <taxon>Bacillaceae</taxon>
        <taxon>Bacillus</taxon>
    </lineage>
</organism>
<reference evidence="7 8" key="1">
    <citation type="submission" date="2023-01" db="EMBL/GenBank/DDBJ databases">
        <title>Bacillus changyiensis sp. nov., isolated from a coastal deposit.</title>
        <authorList>
            <person name="Xiao G."/>
            <person name="Lai Q."/>
            <person name="Hu Z."/>
            <person name="Shao Z."/>
        </authorList>
    </citation>
    <scope>NUCLEOTIDE SEQUENCE [LARGE SCALE GENOMIC DNA]</scope>
    <source>
        <strain evidence="7 8">CLL-7-23</strain>
    </source>
</reference>
<feature type="transmembrane region" description="Helical" evidence="6">
    <location>
        <begin position="6"/>
        <end position="30"/>
    </location>
</feature>
<evidence type="ECO:0000313" key="8">
    <source>
        <dbReference type="Proteomes" id="UP001211894"/>
    </source>
</evidence>
<feature type="transmembrane region" description="Helical" evidence="6">
    <location>
        <begin position="107"/>
        <end position="125"/>
    </location>
</feature>
<dbReference type="PANTHER" id="PTHR30238:SF4">
    <property type="entry name" value="SLL1022 PROTEIN"/>
    <property type="match status" value="1"/>
</dbReference>
<protein>
    <submittedName>
        <fullName evidence="7">TerC family protein</fullName>
    </submittedName>
</protein>
<dbReference type="RefSeq" id="WP_271339954.1">
    <property type="nucleotide sequence ID" value="NZ_JAQKAB010000003.1"/>
</dbReference>
<evidence type="ECO:0000256" key="1">
    <source>
        <dbReference type="ARBA" id="ARBA00004141"/>
    </source>
</evidence>
<evidence type="ECO:0000256" key="6">
    <source>
        <dbReference type="SAM" id="Phobius"/>
    </source>
</evidence>
<feature type="transmembrane region" description="Helical" evidence="6">
    <location>
        <begin position="191"/>
        <end position="213"/>
    </location>
</feature>
<evidence type="ECO:0000256" key="5">
    <source>
        <dbReference type="ARBA" id="ARBA00023136"/>
    </source>
</evidence>
<gene>
    <name evidence="7" type="ORF">PJ311_05670</name>
</gene>
<evidence type="ECO:0000256" key="3">
    <source>
        <dbReference type="ARBA" id="ARBA00022692"/>
    </source>
</evidence>
<proteinExistence type="inferred from homology"/>
<feature type="transmembrane region" description="Helical" evidence="6">
    <location>
        <begin position="69"/>
        <end position="86"/>
    </location>
</feature>
<comment type="subcellular location">
    <subcellularLocation>
        <location evidence="1">Membrane</location>
        <topology evidence="1">Multi-pass membrane protein</topology>
    </subcellularLocation>
</comment>
<keyword evidence="5 6" id="KW-0472">Membrane</keyword>
<keyword evidence="4 6" id="KW-1133">Transmembrane helix</keyword>
<evidence type="ECO:0000313" key="7">
    <source>
        <dbReference type="EMBL" id="MDA7026103.1"/>
    </source>
</evidence>
<dbReference type="InterPro" id="IPR005496">
    <property type="entry name" value="Integral_membrane_TerC"/>
</dbReference>
<name>A0ABT4X1E6_9BACI</name>
<dbReference type="InterPro" id="IPR022301">
    <property type="entry name" value="Integral_membrane_YjbE"/>
</dbReference>